<dbReference type="AlphaFoldDB" id="A0A5C4LUC4"/>
<dbReference type="RefSeq" id="WP_139107565.1">
    <property type="nucleotide sequence ID" value="NZ_VDFR01000285.1"/>
</dbReference>
<protein>
    <submittedName>
        <fullName evidence="1">Uncharacterized protein</fullName>
    </submittedName>
</protein>
<evidence type="ECO:0000313" key="2">
    <source>
        <dbReference type="Proteomes" id="UP000306740"/>
    </source>
</evidence>
<gene>
    <name evidence="1" type="ORF">FHE65_36270</name>
</gene>
<evidence type="ECO:0000313" key="1">
    <source>
        <dbReference type="EMBL" id="TNC21763.1"/>
    </source>
</evidence>
<comment type="caution">
    <text evidence="1">The sequence shown here is derived from an EMBL/GenBank/DDBJ whole genome shotgun (WGS) entry which is preliminary data.</text>
</comment>
<dbReference type="EMBL" id="VDFR01000285">
    <property type="protein sequence ID" value="TNC21763.1"/>
    <property type="molecule type" value="Genomic_DNA"/>
</dbReference>
<accession>A0A5C4LUC4</accession>
<organism evidence="1 2">
    <name type="scientific">Mumia zhuanghuii</name>
    <dbReference type="NCBI Taxonomy" id="2585211"/>
    <lineage>
        <taxon>Bacteria</taxon>
        <taxon>Bacillati</taxon>
        <taxon>Actinomycetota</taxon>
        <taxon>Actinomycetes</taxon>
        <taxon>Propionibacteriales</taxon>
        <taxon>Nocardioidaceae</taxon>
        <taxon>Mumia</taxon>
    </lineage>
</organism>
<reference evidence="1 2" key="1">
    <citation type="submission" date="2019-05" db="EMBL/GenBank/DDBJ databases">
        <title>Mumia sp. nov., isolated from the intestinal contents of plateau pika (Ochotona curzoniae) in the Qinghai-Tibet plateau of China.</title>
        <authorList>
            <person name="Tian Z."/>
        </authorList>
    </citation>
    <scope>NUCLEOTIDE SEQUENCE [LARGE SCALE GENOMIC DNA]</scope>
    <source>
        <strain evidence="2">527</strain>
    </source>
</reference>
<name>A0A5C4LUC4_9ACTN</name>
<dbReference type="Proteomes" id="UP000306740">
    <property type="component" value="Unassembled WGS sequence"/>
</dbReference>
<sequence length="122" mass="14192">MVRPKMLPLKVPMRLKHLAPLPPTHHTLQFDRALRARFREEVERRMRLVELARVDGQRGRQQDDEPLPASLRKGELLQYGHKARAALADAADQRLVVRLLRGQRTPLLAMQRTPATLRTRLR</sequence>
<proteinExistence type="predicted"/>